<organism evidence="1 2">
    <name type="scientific">Pluteus cervinus</name>
    <dbReference type="NCBI Taxonomy" id="181527"/>
    <lineage>
        <taxon>Eukaryota</taxon>
        <taxon>Fungi</taxon>
        <taxon>Dikarya</taxon>
        <taxon>Basidiomycota</taxon>
        <taxon>Agaricomycotina</taxon>
        <taxon>Agaricomycetes</taxon>
        <taxon>Agaricomycetidae</taxon>
        <taxon>Agaricales</taxon>
        <taxon>Pluteineae</taxon>
        <taxon>Pluteaceae</taxon>
        <taxon>Pluteus</taxon>
    </lineage>
</organism>
<keyword evidence="2" id="KW-1185">Reference proteome</keyword>
<accession>A0ACD3AAR6</accession>
<protein>
    <submittedName>
        <fullName evidence="1">Uncharacterized protein</fullName>
    </submittedName>
</protein>
<gene>
    <name evidence="1" type="ORF">BDN72DRAFT_341457</name>
</gene>
<proteinExistence type="predicted"/>
<name>A0ACD3AAR6_9AGAR</name>
<dbReference type="EMBL" id="ML208547">
    <property type="protein sequence ID" value="TFK62963.1"/>
    <property type="molecule type" value="Genomic_DNA"/>
</dbReference>
<sequence length="314" mass="35528">MSNQSFEEVASEDIGLPVSGKPQIEVDTIHSRFYLLDGFVELKIGLVEFRAIDFERFLSVLLPRDVGQYDVSFLEEWTSVLHISHKLQCPSVRKLAINQMTPLTSAVDKVVLGHKYDISEWVSEGYIALCQREAPISAEEGHRLGVEDVVHISNIRFQLVSTRDCSLGHLCFGTKRHLLGTNRVLDFIDKTKIPNVYSPSDGDFLVWLAKSDFSRPPLEPLTFKVPDLDTFASDIDSSLSDLAYDTTPELDVQSDITLHHQTISCMPHYATYSFEELRLRDYRKMESSSPPEGAPHHYKSRIVCNSFGGFDTIK</sequence>
<evidence type="ECO:0000313" key="1">
    <source>
        <dbReference type="EMBL" id="TFK62963.1"/>
    </source>
</evidence>
<evidence type="ECO:0000313" key="2">
    <source>
        <dbReference type="Proteomes" id="UP000308600"/>
    </source>
</evidence>
<dbReference type="Proteomes" id="UP000308600">
    <property type="component" value="Unassembled WGS sequence"/>
</dbReference>
<reference evidence="1 2" key="1">
    <citation type="journal article" date="2019" name="Nat. Ecol. Evol.">
        <title>Megaphylogeny resolves global patterns of mushroom evolution.</title>
        <authorList>
            <person name="Varga T."/>
            <person name="Krizsan K."/>
            <person name="Foldi C."/>
            <person name="Dima B."/>
            <person name="Sanchez-Garcia M."/>
            <person name="Sanchez-Ramirez S."/>
            <person name="Szollosi G.J."/>
            <person name="Szarkandi J.G."/>
            <person name="Papp V."/>
            <person name="Albert L."/>
            <person name="Andreopoulos W."/>
            <person name="Angelini C."/>
            <person name="Antonin V."/>
            <person name="Barry K.W."/>
            <person name="Bougher N.L."/>
            <person name="Buchanan P."/>
            <person name="Buyck B."/>
            <person name="Bense V."/>
            <person name="Catcheside P."/>
            <person name="Chovatia M."/>
            <person name="Cooper J."/>
            <person name="Damon W."/>
            <person name="Desjardin D."/>
            <person name="Finy P."/>
            <person name="Geml J."/>
            <person name="Haridas S."/>
            <person name="Hughes K."/>
            <person name="Justo A."/>
            <person name="Karasinski D."/>
            <person name="Kautmanova I."/>
            <person name="Kiss B."/>
            <person name="Kocsube S."/>
            <person name="Kotiranta H."/>
            <person name="LaButti K.M."/>
            <person name="Lechner B.E."/>
            <person name="Liimatainen K."/>
            <person name="Lipzen A."/>
            <person name="Lukacs Z."/>
            <person name="Mihaltcheva S."/>
            <person name="Morgado L.N."/>
            <person name="Niskanen T."/>
            <person name="Noordeloos M.E."/>
            <person name="Ohm R.A."/>
            <person name="Ortiz-Santana B."/>
            <person name="Ovrebo C."/>
            <person name="Racz N."/>
            <person name="Riley R."/>
            <person name="Savchenko A."/>
            <person name="Shiryaev A."/>
            <person name="Soop K."/>
            <person name="Spirin V."/>
            <person name="Szebenyi C."/>
            <person name="Tomsovsky M."/>
            <person name="Tulloss R.E."/>
            <person name="Uehling J."/>
            <person name="Grigoriev I.V."/>
            <person name="Vagvolgyi C."/>
            <person name="Papp T."/>
            <person name="Martin F.M."/>
            <person name="Miettinen O."/>
            <person name="Hibbett D.S."/>
            <person name="Nagy L.G."/>
        </authorList>
    </citation>
    <scope>NUCLEOTIDE SEQUENCE [LARGE SCALE GENOMIC DNA]</scope>
    <source>
        <strain evidence="1 2">NL-1719</strain>
    </source>
</reference>